<keyword evidence="3" id="KW-0520">NAD</keyword>
<reference evidence="6 8" key="1">
    <citation type="journal article" date="2011" name="Nature">
        <title>The Medicago genome provides insight into the evolution of rhizobial symbioses.</title>
        <authorList>
            <person name="Young N.D."/>
            <person name="Debelle F."/>
            <person name="Oldroyd G.E."/>
            <person name="Geurts R."/>
            <person name="Cannon S.B."/>
            <person name="Udvardi M.K."/>
            <person name="Benedito V.A."/>
            <person name="Mayer K.F."/>
            <person name="Gouzy J."/>
            <person name="Schoof H."/>
            <person name="Van de Peer Y."/>
            <person name="Proost S."/>
            <person name="Cook D.R."/>
            <person name="Meyers B.C."/>
            <person name="Spannagl M."/>
            <person name="Cheung F."/>
            <person name="De Mita S."/>
            <person name="Krishnakumar V."/>
            <person name="Gundlach H."/>
            <person name="Zhou S."/>
            <person name="Mudge J."/>
            <person name="Bharti A.K."/>
            <person name="Murray J.D."/>
            <person name="Naoumkina M.A."/>
            <person name="Rosen B."/>
            <person name="Silverstein K.A."/>
            <person name="Tang H."/>
            <person name="Rombauts S."/>
            <person name="Zhao P.X."/>
            <person name="Zhou P."/>
            <person name="Barbe V."/>
            <person name="Bardou P."/>
            <person name="Bechner M."/>
            <person name="Bellec A."/>
            <person name="Berger A."/>
            <person name="Berges H."/>
            <person name="Bidwell S."/>
            <person name="Bisseling T."/>
            <person name="Choisne N."/>
            <person name="Couloux A."/>
            <person name="Denny R."/>
            <person name="Deshpande S."/>
            <person name="Dai X."/>
            <person name="Doyle J.J."/>
            <person name="Dudez A.M."/>
            <person name="Farmer A.D."/>
            <person name="Fouteau S."/>
            <person name="Franken C."/>
            <person name="Gibelin C."/>
            <person name="Gish J."/>
            <person name="Goldstein S."/>
            <person name="Gonzalez A.J."/>
            <person name="Green P.J."/>
            <person name="Hallab A."/>
            <person name="Hartog M."/>
            <person name="Hua A."/>
            <person name="Humphray S.J."/>
            <person name="Jeong D.H."/>
            <person name="Jing Y."/>
            <person name="Jocker A."/>
            <person name="Kenton S.M."/>
            <person name="Kim D.J."/>
            <person name="Klee K."/>
            <person name="Lai H."/>
            <person name="Lang C."/>
            <person name="Lin S."/>
            <person name="Macmil S.L."/>
            <person name="Magdelenat G."/>
            <person name="Matthews L."/>
            <person name="McCorrison J."/>
            <person name="Monaghan E.L."/>
            <person name="Mun J.H."/>
            <person name="Najar F.Z."/>
            <person name="Nicholson C."/>
            <person name="Noirot C."/>
            <person name="O'Bleness M."/>
            <person name="Paule C.R."/>
            <person name="Poulain J."/>
            <person name="Prion F."/>
            <person name="Qin B."/>
            <person name="Qu C."/>
            <person name="Retzel E.F."/>
            <person name="Riddle C."/>
            <person name="Sallet E."/>
            <person name="Samain S."/>
            <person name="Samson N."/>
            <person name="Sanders I."/>
            <person name="Saurat O."/>
            <person name="Scarpelli C."/>
            <person name="Schiex T."/>
            <person name="Segurens B."/>
            <person name="Severin A.J."/>
            <person name="Sherrier D.J."/>
            <person name="Shi R."/>
            <person name="Sims S."/>
            <person name="Singer S.R."/>
            <person name="Sinharoy S."/>
            <person name="Sterck L."/>
            <person name="Viollet A."/>
            <person name="Wang B.B."/>
            <person name="Wang K."/>
            <person name="Wang M."/>
            <person name="Wang X."/>
            <person name="Warfsmann J."/>
            <person name="Weissenbach J."/>
            <person name="White D.D."/>
            <person name="White J.D."/>
            <person name="Wiley G.B."/>
            <person name="Wincker P."/>
            <person name="Xing Y."/>
            <person name="Yang L."/>
            <person name="Yao Z."/>
            <person name="Ying F."/>
            <person name="Zhai J."/>
            <person name="Zhou L."/>
            <person name="Zuber A."/>
            <person name="Denarie J."/>
            <person name="Dixon R.A."/>
            <person name="May G.D."/>
            <person name="Schwartz D.C."/>
            <person name="Rogers J."/>
            <person name="Quetier F."/>
            <person name="Town C.D."/>
            <person name="Roe B.A."/>
        </authorList>
    </citation>
    <scope>NUCLEOTIDE SEQUENCE [LARGE SCALE GENOMIC DNA]</scope>
    <source>
        <strain evidence="6">A17</strain>
        <strain evidence="7 8">cv. Jemalong A17</strain>
    </source>
</reference>
<dbReference type="Pfam" id="PF23282">
    <property type="entry name" value="WHD_ROQ1"/>
    <property type="match status" value="2"/>
</dbReference>
<accession>G7JSA9</accession>
<evidence type="ECO:0000256" key="4">
    <source>
        <dbReference type="SAM" id="MobiDB-lite"/>
    </source>
</evidence>
<dbReference type="GO" id="GO:0006952">
    <property type="term" value="P:defense response"/>
    <property type="evidence" value="ECO:0007669"/>
    <property type="project" value="InterPro"/>
</dbReference>
<dbReference type="PRINTS" id="PR00364">
    <property type="entry name" value="DISEASERSIST"/>
</dbReference>
<proteinExistence type="predicted"/>
<evidence type="ECO:0000256" key="3">
    <source>
        <dbReference type="ARBA" id="ARBA00023027"/>
    </source>
</evidence>
<dbReference type="EnsemblPlants" id="AES87048">
    <property type="protein sequence ID" value="AES87048"/>
    <property type="gene ID" value="MTR_4g020490"/>
</dbReference>
<dbReference type="PaxDb" id="3880-AES87048"/>
<dbReference type="HOGENOM" id="CLU_001561_8_1_1"/>
<dbReference type="Pfam" id="PF01582">
    <property type="entry name" value="TIR"/>
    <property type="match status" value="2"/>
</dbReference>
<dbReference type="Pfam" id="PF00931">
    <property type="entry name" value="NB-ARC"/>
    <property type="match status" value="3"/>
</dbReference>
<gene>
    <name evidence="6" type="ordered locus">MTR_4g020490</name>
</gene>
<dbReference type="EMBL" id="CM001220">
    <property type="protein sequence ID" value="AES87048.2"/>
    <property type="molecule type" value="Genomic_DNA"/>
</dbReference>
<dbReference type="PANTHER" id="PTHR11017:SF271">
    <property type="entry name" value="DISEASE RESISTANCE PROTEIN (TIR-NBS-LRR CLASS) FAMILY"/>
    <property type="match status" value="1"/>
</dbReference>
<feature type="domain" description="TIR" evidence="5">
    <location>
        <begin position="196"/>
        <end position="345"/>
    </location>
</feature>
<reference evidence="7" key="3">
    <citation type="submission" date="2015-04" db="UniProtKB">
        <authorList>
            <consortium name="EnsemblPlants"/>
        </authorList>
    </citation>
    <scope>IDENTIFICATION</scope>
    <source>
        <strain evidence="7">cv. Jemalong A17</strain>
    </source>
</reference>
<dbReference type="SUPFAM" id="SSF52200">
    <property type="entry name" value="Toll/Interleukin receptor TIR domain"/>
    <property type="match status" value="2"/>
</dbReference>
<protein>
    <submittedName>
        <fullName evidence="6">Disease resistance protein (TIR-NBS-LRR class)</fullName>
    </submittedName>
</protein>
<name>G7JSA9_MEDTR</name>
<feature type="region of interest" description="Disordered" evidence="4">
    <location>
        <begin position="1653"/>
        <end position="1714"/>
    </location>
</feature>
<dbReference type="InterPro" id="IPR002182">
    <property type="entry name" value="NB-ARC"/>
</dbReference>
<evidence type="ECO:0000313" key="7">
    <source>
        <dbReference type="EnsemblPlants" id="AES87048"/>
    </source>
</evidence>
<dbReference type="InterPro" id="IPR027417">
    <property type="entry name" value="P-loop_NTPase"/>
</dbReference>
<dbReference type="Gene3D" id="3.40.50.10140">
    <property type="entry name" value="Toll/interleukin-1 receptor homology (TIR) domain"/>
    <property type="match status" value="2"/>
</dbReference>
<dbReference type="InterPro" id="IPR032675">
    <property type="entry name" value="LRR_dom_sf"/>
</dbReference>
<dbReference type="SMART" id="SM00382">
    <property type="entry name" value="AAA"/>
    <property type="match status" value="3"/>
</dbReference>
<sequence>MNKKLKNESKYIKNVVEFATRMISKKRYLFRESIHSRAQDVIQLLKQSKSPLLLGIWGMTGIGKSTIAEAIYNQIGPFFKHKYNIPDVMRSWEQDNGQVSLQDKLLCFICGETEIKIRTVESGRVILKERLQHKRVLLLLDNVDKLEQLKALCGNRDWFGPGSKIIITTSNRQLLTQHGVDHIHSAFKLATNPKRKIYDVYLSFYDEDSRSFVLSIYTALTSKPGVVVFWEDQWFGSEDRSSKQPSNSALNVIEDCEIAVIIFSKNYTKSRWCLQELEKITQCCQRTTDGLIFLSVFYDDVYSSDKRLWVRRDIFGEDFVDRISIEKETCSEDEDKFMTWVAAVTNEASKYDELYSLHCRHNSHEHESELIKIVVTRMMSKKRYQFKESIHSHAQDVIQLLKQSRSPLLLGMWGMSGISKSTIAQAIFNQIGPYFEHKCNIDNVGEAWEQDNGQVSLQDELLCFIGGATEIKIPSVESGRIILKERLQHKRVLLLLYNVDKLEQLKALCGSRDWFGPGRKIIITTSNRHLLKEHGVDHIHRVKELDNKFGKIVSYCGGLPFALKELGMSLYLSEMLDWKTVLRRIERFSIPKGSLLEALEKSLSDLYVEEKQIFFDIACFFIGMSQNDVLQTLNRSIQRATLQINCLEDKSFVTIDENNKLQMHVLLQAMARDIINRESSNKTNQPKMYDVFLSFSGKDCCTKFISHLYTSLQNAGIYTFRDDDEIQRGDRISMSLLKAIGRSRISIVVLSTTYANSRWCMLELVKIMEIGRTMDLIVVPVFYEVDPSEVRHQKGKFGKAFEELISTISVDESTKSDWRRDLSDIGGIAGIVLIDSRNESEDIKNIVQRVTRLLDRTELFVAEHPVGLESRVEAATKLLNIKNTKDVLILGIWGMGGTGKTTIAKAIYNQIGSEFEGRSFLLNIREFWETDTNQVSLQQKVLCDVYKTTKFKIRDIESGKNILRQRLSQKKVLFVLDDVNELDQLKALFGSREWFGPGSRIIITTRDLHLLKSCRVDEVCAIQDMDESESLELFSWHAFKQPTPTEDFATHSKDVVSYSGGFATKWQKVLEKLRCIPDAEVQKKLKVSFDGLKDVTEKHIFLDIACFFIGMDRNDVIQILNGCGFFADIGIKVLVERSLLIIDNRNKLRMHDLLRDMGRQIIYEESPSDPEKRGRLWRREEVFDILSKNKGTEAVKGLALEFPRKNTVSLNTKAFKKMNKLRLLQLSGVQLNGDFKYLSGELRWLSWHRFPLAYTPAEFQQGSLIAITLKYSNLKQIWKKSQMLENLKILNLSHSQNLIETPDFTYLPNIEKLVLKDCPSLSTVSHSIGSLCKLLMINLTDCTGLQNLPRSIYKLKSLETLILSGCSKIDKLEEDVEQMESLTTLIADKTAITKVPFSIVRSKSIGYISLGGFKGFSRDVFPSLIRSWMSPSNNVISRAQTLIPLSSLDVARIVDALKAKSCHELEASASTTASQISDMHASPLIDECLTQVHISRSKNYSKFLIQMGSKCQVSNITEDGIFQTANGTWSSFFLPSDNNSEWLTFSCKGSSIKFDVPTMKGSNLKSMMLFAAYYSSPDNITSEGCQSVLIINHTKTTIHAYKSETLNSFGHEDWKSITSNLESGNKVEVMIVFGEGFIVEKTKLSLLYDQPTNKEMEGRSAVDKEDVTVSGGDNIDMPAENNVTGREQDENISEDKHEDDAMCRKRKRGDMTEL</sequence>
<dbReference type="FunFam" id="3.40.50.10140:FF:000007">
    <property type="entry name" value="Disease resistance protein (TIR-NBS-LRR class)"/>
    <property type="match status" value="1"/>
</dbReference>
<feature type="compositionally biased region" description="Basic and acidic residues" evidence="4">
    <location>
        <begin position="1653"/>
        <end position="1667"/>
    </location>
</feature>
<feature type="domain" description="TIR" evidence="5">
    <location>
        <begin position="687"/>
        <end position="854"/>
    </location>
</feature>
<dbReference type="PANTHER" id="PTHR11017">
    <property type="entry name" value="LEUCINE-RICH REPEAT-CONTAINING PROTEIN"/>
    <property type="match status" value="1"/>
</dbReference>
<accession>A0A0C3WST0</accession>
<organism evidence="6 8">
    <name type="scientific">Medicago truncatula</name>
    <name type="common">Barrel medic</name>
    <name type="synonym">Medicago tribuloides</name>
    <dbReference type="NCBI Taxonomy" id="3880"/>
    <lineage>
        <taxon>Eukaryota</taxon>
        <taxon>Viridiplantae</taxon>
        <taxon>Streptophyta</taxon>
        <taxon>Embryophyta</taxon>
        <taxon>Tracheophyta</taxon>
        <taxon>Spermatophyta</taxon>
        <taxon>Magnoliopsida</taxon>
        <taxon>eudicotyledons</taxon>
        <taxon>Gunneridae</taxon>
        <taxon>Pentapetalae</taxon>
        <taxon>rosids</taxon>
        <taxon>fabids</taxon>
        <taxon>Fabales</taxon>
        <taxon>Fabaceae</taxon>
        <taxon>Papilionoideae</taxon>
        <taxon>50 kb inversion clade</taxon>
        <taxon>NPAAA clade</taxon>
        <taxon>Hologalegina</taxon>
        <taxon>IRL clade</taxon>
        <taxon>Trifolieae</taxon>
        <taxon>Medicago</taxon>
    </lineage>
</organism>
<dbReference type="Gene3D" id="3.40.50.300">
    <property type="entry name" value="P-loop containing nucleotide triphosphate hydrolases"/>
    <property type="match status" value="3"/>
</dbReference>
<dbReference type="InterPro" id="IPR058192">
    <property type="entry name" value="WHD_ROQ1-like"/>
</dbReference>
<evidence type="ECO:0000313" key="6">
    <source>
        <dbReference type="EMBL" id="AES87048.2"/>
    </source>
</evidence>
<dbReference type="GO" id="GO:0007165">
    <property type="term" value="P:signal transduction"/>
    <property type="evidence" value="ECO:0007669"/>
    <property type="project" value="InterPro"/>
</dbReference>
<dbReference type="Proteomes" id="UP000002051">
    <property type="component" value="Chromosome 4"/>
</dbReference>
<dbReference type="InterPro" id="IPR000157">
    <property type="entry name" value="TIR_dom"/>
</dbReference>
<keyword evidence="8" id="KW-1185">Reference proteome</keyword>
<evidence type="ECO:0000259" key="5">
    <source>
        <dbReference type="PROSITE" id="PS50104"/>
    </source>
</evidence>
<evidence type="ECO:0000313" key="8">
    <source>
        <dbReference type="Proteomes" id="UP000002051"/>
    </source>
</evidence>
<dbReference type="eggNOG" id="ENOG502QQJE">
    <property type="taxonomic scope" value="Eukaryota"/>
</dbReference>
<dbReference type="InterPro" id="IPR035897">
    <property type="entry name" value="Toll_tir_struct_dom_sf"/>
</dbReference>
<keyword evidence="2" id="KW-0677">Repeat</keyword>
<dbReference type="SUPFAM" id="SSF52058">
    <property type="entry name" value="L domain-like"/>
    <property type="match status" value="1"/>
</dbReference>
<keyword evidence="1" id="KW-0433">Leucine-rich repeat</keyword>
<dbReference type="Gene3D" id="3.80.10.10">
    <property type="entry name" value="Ribonuclease Inhibitor"/>
    <property type="match status" value="1"/>
</dbReference>
<dbReference type="InterPro" id="IPR044974">
    <property type="entry name" value="Disease_R_plants"/>
</dbReference>
<dbReference type="GO" id="GO:0043531">
    <property type="term" value="F:ADP binding"/>
    <property type="evidence" value="ECO:0007669"/>
    <property type="project" value="InterPro"/>
</dbReference>
<dbReference type="PROSITE" id="PS50104">
    <property type="entry name" value="TIR"/>
    <property type="match status" value="2"/>
</dbReference>
<dbReference type="SUPFAM" id="SSF52540">
    <property type="entry name" value="P-loop containing nucleoside triphosphate hydrolases"/>
    <property type="match status" value="3"/>
</dbReference>
<reference evidence="6 8" key="2">
    <citation type="journal article" date="2014" name="BMC Genomics">
        <title>An improved genome release (version Mt4.0) for the model legume Medicago truncatula.</title>
        <authorList>
            <person name="Tang H."/>
            <person name="Krishnakumar V."/>
            <person name="Bidwell S."/>
            <person name="Rosen B."/>
            <person name="Chan A."/>
            <person name="Zhou S."/>
            <person name="Gentzbittel L."/>
            <person name="Childs K.L."/>
            <person name="Yandell M."/>
            <person name="Gundlach H."/>
            <person name="Mayer K.F."/>
            <person name="Schwartz D.C."/>
            <person name="Town C.D."/>
        </authorList>
    </citation>
    <scope>GENOME REANNOTATION</scope>
    <source>
        <strain evidence="7 8">cv. Jemalong A17</strain>
    </source>
</reference>
<evidence type="ECO:0000256" key="2">
    <source>
        <dbReference type="ARBA" id="ARBA00022737"/>
    </source>
</evidence>
<dbReference type="InterPro" id="IPR003593">
    <property type="entry name" value="AAA+_ATPase"/>
</dbReference>
<feature type="compositionally biased region" description="Basic and acidic residues" evidence="4">
    <location>
        <begin position="1686"/>
        <end position="1714"/>
    </location>
</feature>
<evidence type="ECO:0000256" key="1">
    <source>
        <dbReference type="ARBA" id="ARBA00022614"/>
    </source>
</evidence>
<dbReference type="SMART" id="SM00255">
    <property type="entry name" value="TIR"/>
    <property type="match status" value="2"/>
</dbReference>